<evidence type="ECO:0000313" key="4">
    <source>
        <dbReference type="EMBL" id="PXY22674.1"/>
    </source>
</evidence>
<dbReference type="GO" id="GO:0016787">
    <property type="term" value="F:hydrolase activity"/>
    <property type="evidence" value="ECO:0007669"/>
    <property type="project" value="TreeGrafter"/>
</dbReference>
<proteinExistence type="inferred from homology"/>
<dbReference type="Pfam" id="PF03088">
    <property type="entry name" value="Str_synth"/>
    <property type="match status" value="1"/>
</dbReference>
<evidence type="ECO:0000256" key="2">
    <source>
        <dbReference type="ARBA" id="ARBA00022553"/>
    </source>
</evidence>
<evidence type="ECO:0000313" key="5">
    <source>
        <dbReference type="Proteomes" id="UP000249915"/>
    </source>
</evidence>
<sequence length="309" mass="32664">MRFRNPRLLPVGAHGTEDVLVDTEGRLYTGVADGRILRVDPGGGPVETVAEVPGRPLGLEFLGEDELLVCASDAGLLTVRIADGTVRTLLRGVPGAPLLACNNAAVADDGTVYFSDSSRYYVIPRWRVDIIEHTRSGRLLRRNPDGTVDQLLTGLDFANGVALAADGSFVAVAETGGCRVSRLWLTGERAGSVEVLAGELPGYPDNISTGSDGLIWVALPSPRVAALAAIQRLPRPVRGLAARLPSSLQPSPKPLAGVLGVDAEGHVAHHYEGELPGFRMLTGVREQAGTLYFGSLEESSLVVAEHRPS</sequence>
<gene>
    <name evidence="4" type="ORF">BAY60_22925</name>
</gene>
<dbReference type="EMBL" id="MASW01000005">
    <property type="protein sequence ID" value="PXY22674.1"/>
    <property type="molecule type" value="Genomic_DNA"/>
</dbReference>
<dbReference type="PANTHER" id="PTHR10426:SF88">
    <property type="entry name" value="ADIPOCYTE PLASMA MEMBRANE-ASSOCIATED PROTEIN HEMOMUCIN-RELATED"/>
    <property type="match status" value="1"/>
</dbReference>
<accession>A0A2V4ARM3</accession>
<keyword evidence="3" id="KW-0325">Glycoprotein</keyword>
<dbReference type="AlphaFoldDB" id="A0A2V4ARM3"/>
<dbReference type="Gene3D" id="2.120.10.30">
    <property type="entry name" value="TolB, C-terminal domain"/>
    <property type="match status" value="1"/>
</dbReference>
<reference evidence="4 5" key="1">
    <citation type="submission" date="2016-07" db="EMBL/GenBank/DDBJ databases">
        <title>Draft genome sequence of Prauserella muralis DSM 45305, isolated from a mould-covered wall in an indoor environment.</title>
        <authorList>
            <person name="Ruckert C."/>
            <person name="Albersmeier A."/>
            <person name="Jiang C.-L."/>
            <person name="Jiang Y."/>
            <person name="Kalinowski J."/>
            <person name="Schneider O."/>
            <person name="Winkler A."/>
            <person name="Zotchev S.B."/>
        </authorList>
    </citation>
    <scope>NUCLEOTIDE SEQUENCE [LARGE SCALE GENOMIC DNA]</scope>
    <source>
        <strain evidence="4 5">DSM 45305</strain>
    </source>
</reference>
<dbReference type="InterPro" id="IPR018119">
    <property type="entry name" value="Strictosidine_synth_cons-reg"/>
</dbReference>
<evidence type="ECO:0000256" key="3">
    <source>
        <dbReference type="ARBA" id="ARBA00023180"/>
    </source>
</evidence>
<dbReference type="InterPro" id="IPR011042">
    <property type="entry name" value="6-blade_b-propeller_TolB-like"/>
</dbReference>
<dbReference type="RefSeq" id="WP_112283274.1">
    <property type="nucleotide sequence ID" value="NZ_MASW01000005.1"/>
</dbReference>
<comment type="caution">
    <text evidence="4">The sequence shown here is derived from an EMBL/GenBank/DDBJ whole genome shotgun (WGS) entry which is preliminary data.</text>
</comment>
<dbReference type="PANTHER" id="PTHR10426">
    <property type="entry name" value="STRICTOSIDINE SYNTHASE-RELATED"/>
    <property type="match status" value="1"/>
</dbReference>
<dbReference type="Pfam" id="PF20067">
    <property type="entry name" value="SSL_N"/>
    <property type="match status" value="1"/>
</dbReference>
<keyword evidence="2" id="KW-0597">Phosphoprotein</keyword>
<dbReference type="Proteomes" id="UP000249915">
    <property type="component" value="Unassembled WGS sequence"/>
</dbReference>
<dbReference type="SUPFAM" id="SSF63829">
    <property type="entry name" value="Calcium-dependent phosphotriesterase"/>
    <property type="match status" value="1"/>
</dbReference>
<dbReference type="OrthoDB" id="3332247at2"/>
<name>A0A2V4ARM3_9PSEU</name>
<organism evidence="4 5">
    <name type="scientific">Prauserella muralis</name>
    <dbReference type="NCBI Taxonomy" id="588067"/>
    <lineage>
        <taxon>Bacteria</taxon>
        <taxon>Bacillati</taxon>
        <taxon>Actinomycetota</taxon>
        <taxon>Actinomycetes</taxon>
        <taxon>Pseudonocardiales</taxon>
        <taxon>Pseudonocardiaceae</taxon>
        <taxon>Prauserella</taxon>
    </lineage>
</organism>
<comment type="similarity">
    <text evidence="1">Belongs to the strictosidine synthase family.</text>
</comment>
<keyword evidence="5" id="KW-1185">Reference proteome</keyword>
<dbReference type="GO" id="GO:0012505">
    <property type="term" value="C:endomembrane system"/>
    <property type="evidence" value="ECO:0007669"/>
    <property type="project" value="TreeGrafter"/>
</dbReference>
<protein>
    <submittedName>
        <fullName evidence="4">Strictosidine synthase</fullName>
    </submittedName>
</protein>
<evidence type="ECO:0000256" key="1">
    <source>
        <dbReference type="ARBA" id="ARBA00009191"/>
    </source>
</evidence>